<keyword evidence="13" id="KW-1185">Reference proteome</keyword>
<dbReference type="Pfam" id="PF22590">
    <property type="entry name" value="Cas3-like_C_2"/>
    <property type="match status" value="1"/>
</dbReference>
<gene>
    <name evidence="12" type="primary">cas3</name>
    <name evidence="12" type="ORF">AHMF7605_16200</name>
</gene>
<evidence type="ECO:0000256" key="3">
    <source>
        <dbReference type="ARBA" id="ARBA00022722"/>
    </source>
</evidence>
<dbReference type="GO" id="GO:0016787">
    <property type="term" value="F:hydrolase activity"/>
    <property type="evidence" value="ECO:0007669"/>
    <property type="project" value="UniProtKB-KW"/>
</dbReference>
<dbReference type="GO" id="GO:0004518">
    <property type="term" value="F:nuclease activity"/>
    <property type="evidence" value="ECO:0007669"/>
    <property type="project" value="UniProtKB-KW"/>
</dbReference>
<feature type="domain" description="Helicase ATP-binding" evidence="10">
    <location>
        <begin position="335"/>
        <end position="529"/>
    </location>
</feature>
<dbReference type="InterPro" id="IPR006483">
    <property type="entry name" value="CRISPR-assoc_Cas3_HD"/>
</dbReference>
<dbReference type="GO" id="GO:0003676">
    <property type="term" value="F:nucleic acid binding"/>
    <property type="evidence" value="ECO:0007669"/>
    <property type="project" value="InterPro"/>
</dbReference>
<dbReference type="SMART" id="SM00487">
    <property type="entry name" value="DEXDc"/>
    <property type="match status" value="1"/>
</dbReference>
<dbReference type="OrthoDB" id="9810236at2"/>
<keyword evidence="3" id="KW-0540">Nuclease</keyword>
<feature type="domain" description="HD Cas3-type" evidence="11">
    <location>
        <begin position="33"/>
        <end position="256"/>
    </location>
</feature>
<dbReference type="NCBIfam" id="TIGR01587">
    <property type="entry name" value="cas3_core"/>
    <property type="match status" value="1"/>
</dbReference>
<dbReference type="Gene3D" id="1.10.3210.30">
    <property type="match status" value="1"/>
</dbReference>
<evidence type="ECO:0000256" key="8">
    <source>
        <dbReference type="ARBA" id="ARBA00022840"/>
    </source>
</evidence>
<dbReference type="InterPro" id="IPR011545">
    <property type="entry name" value="DEAD/DEAH_box_helicase_dom"/>
</dbReference>
<name>A0A2T2YHF0_9BACT</name>
<accession>A0A2T2YHF0</accession>
<keyword evidence="6" id="KW-0378">Hydrolase</keyword>
<dbReference type="GO" id="GO:0005524">
    <property type="term" value="F:ATP binding"/>
    <property type="evidence" value="ECO:0007669"/>
    <property type="project" value="UniProtKB-KW"/>
</dbReference>
<evidence type="ECO:0000256" key="5">
    <source>
        <dbReference type="ARBA" id="ARBA00022741"/>
    </source>
</evidence>
<evidence type="ECO:0000256" key="2">
    <source>
        <dbReference type="ARBA" id="ARBA00009046"/>
    </source>
</evidence>
<evidence type="ECO:0000256" key="1">
    <source>
        <dbReference type="ARBA" id="ARBA00006847"/>
    </source>
</evidence>
<proteinExistence type="inferred from homology"/>
<evidence type="ECO:0000256" key="4">
    <source>
        <dbReference type="ARBA" id="ARBA00022723"/>
    </source>
</evidence>
<dbReference type="SUPFAM" id="SSF52540">
    <property type="entry name" value="P-loop containing nucleoside triphosphate hydrolases"/>
    <property type="match status" value="1"/>
</dbReference>
<dbReference type="GO" id="GO:0046872">
    <property type="term" value="F:metal ion binding"/>
    <property type="evidence" value="ECO:0007669"/>
    <property type="project" value="UniProtKB-KW"/>
</dbReference>
<evidence type="ECO:0000259" key="11">
    <source>
        <dbReference type="PROSITE" id="PS51643"/>
    </source>
</evidence>
<dbReference type="InterPro" id="IPR014001">
    <property type="entry name" value="Helicase_ATP-bd"/>
</dbReference>
<evidence type="ECO:0000259" key="10">
    <source>
        <dbReference type="PROSITE" id="PS51192"/>
    </source>
</evidence>
<dbReference type="InterPro" id="IPR027417">
    <property type="entry name" value="P-loop_NTPase"/>
</dbReference>
<dbReference type="InterPro" id="IPR038257">
    <property type="entry name" value="CRISPR-assoc_Cas3_HD_sf"/>
</dbReference>
<evidence type="ECO:0000256" key="6">
    <source>
        <dbReference type="ARBA" id="ARBA00022801"/>
    </source>
</evidence>
<keyword evidence="8" id="KW-0067">ATP-binding</keyword>
<dbReference type="PROSITE" id="PS51643">
    <property type="entry name" value="HD_CAS3"/>
    <property type="match status" value="1"/>
</dbReference>
<dbReference type="InterPro" id="IPR050474">
    <property type="entry name" value="Hel308_SKI2-like"/>
</dbReference>
<evidence type="ECO:0000256" key="7">
    <source>
        <dbReference type="ARBA" id="ARBA00022806"/>
    </source>
</evidence>
<dbReference type="PROSITE" id="PS51192">
    <property type="entry name" value="HELICASE_ATP_BIND_1"/>
    <property type="match status" value="1"/>
</dbReference>
<dbReference type="GO" id="GO:0004386">
    <property type="term" value="F:helicase activity"/>
    <property type="evidence" value="ECO:0007669"/>
    <property type="project" value="UniProtKB-KW"/>
</dbReference>
<dbReference type="Pfam" id="PF00270">
    <property type="entry name" value="DEAD"/>
    <property type="match status" value="1"/>
</dbReference>
<dbReference type="PANTHER" id="PTHR47961:SF6">
    <property type="entry name" value="DNA-DIRECTED DNA POLYMERASE"/>
    <property type="match status" value="1"/>
</dbReference>
<protein>
    <submittedName>
        <fullName evidence="12">CRISPR-associated helicase Cas3</fullName>
    </submittedName>
</protein>
<comment type="similarity">
    <text evidence="1">In the N-terminal section; belongs to the CRISPR-associated nuclease Cas3-HD family.</text>
</comment>
<dbReference type="Proteomes" id="UP000240357">
    <property type="component" value="Unassembled WGS sequence"/>
</dbReference>
<keyword evidence="7" id="KW-0347">Helicase</keyword>
<dbReference type="Gene3D" id="3.40.50.300">
    <property type="entry name" value="P-loop containing nucleotide triphosphate hydrolases"/>
    <property type="match status" value="2"/>
</dbReference>
<comment type="similarity">
    <text evidence="2">In the central section; belongs to the CRISPR-associated helicase Cas3 family.</text>
</comment>
<dbReference type="PANTHER" id="PTHR47961">
    <property type="entry name" value="DNA POLYMERASE THETA, PUTATIVE (AFU_ORTHOLOGUE AFUA_1G05260)-RELATED"/>
    <property type="match status" value="1"/>
</dbReference>
<dbReference type="InterPro" id="IPR006474">
    <property type="entry name" value="Helicase_Cas3_CRISPR-ass_core"/>
</dbReference>
<dbReference type="GO" id="GO:0051607">
    <property type="term" value="P:defense response to virus"/>
    <property type="evidence" value="ECO:0007669"/>
    <property type="project" value="UniProtKB-KW"/>
</dbReference>
<evidence type="ECO:0000313" key="13">
    <source>
        <dbReference type="Proteomes" id="UP000240357"/>
    </source>
</evidence>
<dbReference type="EMBL" id="PYFT01000001">
    <property type="protein sequence ID" value="PSR54934.1"/>
    <property type="molecule type" value="Genomic_DNA"/>
</dbReference>
<comment type="caution">
    <text evidence="12">The sequence shown here is derived from an EMBL/GenBank/DDBJ whole genome shotgun (WGS) entry which is preliminary data.</text>
</comment>
<dbReference type="CDD" id="cd09641">
    <property type="entry name" value="Cas3''_I"/>
    <property type="match status" value="1"/>
</dbReference>
<organism evidence="12 13">
    <name type="scientific">Adhaeribacter arboris</name>
    <dbReference type="NCBI Taxonomy" id="2072846"/>
    <lineage>
        <taxon>Bacteria</taxon>
        <taxon>Pseudomonadati</taxon>
        <taxon>Bacteroidota</taxon>
        <taxon>Cytophagia</taxon>
        <taxon>Cytophagales</taxon>
        <taxon>Hymenobacteraceae</taxon>
        <taxon>Adhaeribacter</taxon>
    </lineage>
</organism>
<dbReference type="AlphaFoldDB" id="A0A2T2YHF0"/>
<dbReference type="RefSeq" id="WP_106931080.1">
    <property type="nucleotide sequence ID" value="NZ_PYFT01000001.1"/>
</dbReference>
<keyword evidence="5" id="KW-0547">Nucleotide-binding</keyword>
<keyword evidence="4" id="KW-0479">Metal-binding</keyword>
<reference evidence="12 13" key="1">
    <citation type="submission" date="2018-03" db="EMBL/GenBank/DDBJ databases">
        <title>Adhaeribacter sp. HMF7605 Genome sequencing and assembly.</title>
        <authorList>
            <person name="Kang H."/>
            <person name="Kang J."/>
            <person name="Cha I."/>
            <person name="Kim H."/>
            <person name="Joh K."/>
        </authorList>
    </citation>
    <scope>NUCLEOTIDE SEQUENCE [LARGE SCALE GENOMIC DNA]</scope>
    <source>
        <strain evidence="12 13">HMF7605</strain>
    </source>
</reference>
<sequence length="942" mass="109862">MKSFREIATAISPLSQVLDKAPYYYAHLPKQDENRAPETLEQHLQCVLHYFLELCEQHQLDEVVNNLIHDLIPVHLIQSAEVENYLKTVFLDVIWFHDFGKVNHFFQQEKMKNSYPNFLKVKHTLGSDHARIGAYLFLMYHFKQSSRFELEVTNFLDAFLIASSYSIIKHHAATLSNLPDYDFFSSKHKVLSQYLILLDWQITADDLACFHNLLSVDKQDVFMRYYNETANQTASSFPLFALLKLNFSLLTAADYYATAHYMNDWQQPFNGFGIVKQELRERIIYNAGTLQPYNQNTYRRLEELLQKDEQTLIEPTPNNLNELRAKMAAEVITTIRSQAQNNLFYLEAPTGGGKTNMSMLAVAELLKANPTLNKIFYVFPFTTLITQTYTAIAETLGLQPDELTQLHSKAGWQTKNTAEDADAEYGKDRKNFIDNLFVNYPITLLSHVLFFDVIKTNKKERNYLLHRLANAVVVIDELQSYNPEHWDKLAYFTQQYAHAFNIKFILMSATLPKLGDLQSVIPQKITFTPLVQDAIPRFFKNPNFGKRVSFNFDLLENPDFKTPELKDKDGREAYLNCLYTFLIEKTKERKAAFTDYPVRTVIEFIFKKTASEFYKIASQELGKQYEHILVLSGTILEPRRKQIINFLKSKNTESVLLITTQVVEAGVDIDMDLGFKDTSLLDSEEQLAGRINRNVTKEDCQLFLFNLDDAKVIYGKDKRYQQQKQESFQPHFKRILADKAFDELYKKVYAIIDKNNSQEYIKNFRDYKSYLQQLNFPEADKKFRLIEEDSISVFVPIPVPIAVAGKELEKPDKIFTNDELNFLKSKDILPKKHLFGEEYLDSIDGVEVFQLYRDLINERKPKSKERDFITEKLMGKRMQGIMSKYIFSMLNYSKDYKDLQTYGLRNKDKDGNEYGYFYLENTDVYDYLSGIKDEVVINSNFI</sequence>
<evidence type="ECO:0000313" key="12">
    <source>
        <dbReference type="EMBL" id="PSR54934.1"/>
    </source>
</evidence>
<evidence type="ECO:0000256" key="9">
    <source>
        <dbReference type="ARBA" id="ARBA00023118"/>
    </source>
</evidence>
<dbReference type="InterPro" id="IPR054712">
    <property type="entry name" value="Cas3-like_dom"/>
</dbReference>
<keyword evidence="9" id="KW-0051">Antiviral defense</keyword>